<dbReference type="OrthoDB" id="9772884at2"/>
<dbReference type="PANTHER" id="PTHR38454">
    <property type="entry name" value="INTEGRAL MEMBRANE PROTEIN-RELATED"/>
    <property type="match status" value="1"/>
</dbReference>
<feature type="transmembrane region" description="Helical" evidence="1">
    <location>
        <begin position="231"/>
        <end position="253"/>
    </location>
</feature>
<accession>A0A2M9CX02</accession>
<feature type="transmembrane region" description="Helical" evidence="1">
    <location>
        <begin position="12"/>
        <end position="32"/>
    </location>
</feature>
<feature type="transmembrane region" description="Helical" evidence="1">
    <location>
        <begin position="398"/>
        <end position="421"/>
    </location>
</feature>
<gene>
    <name evidence="2" type="ORF">BXY57_2064</name>
</gene>
<feature type="transmembrane region" description="Helical" evidence="1">
    <location>
        <begin position="192"/>
        <end position="211"/>
    </location>
</feature>
<feature type="transmembrane region" description="Helical" evidence="1">
    <location>
        <begin position="329"/>
        <end position="348"/>
    </location>
</feature>
<evidence type="ECO:0000313" key="2">
    <source>
        <dbReference type="EMBL" id="PJJ76444.1"/>
    </source>
</evidence>
<comment type="caution">
    <text evidence="2">The sequence shown here is derived from an EMBL/GenBank/DDBJ whole genome shotgun (WGS) entry which is preliminary data.</text>
</comment>
<dbReference type="RefSeq" id="WP_100314921.1">
    <property type="nucleotide sequence ID" value="NZ_PGFG01000001.1"/>
</dbReference>
<evidence type="ECO:0000313" key="3">
    <source>
        <dbReference type="Proteomes" id="UP000230000"/>
    </source>
</evidence>
<dbReference type="InterPro" id="IPR018580">
    <property type="entry name" value="Uncharacterised_YfhO"/>
</dbReference>
<keyword evidence="1" id="KW-0472">Membrane</keyword>
<keyword evidence="1" id="KW-1133">Transmembrane helix</keyword>
<dbReference type="EMBL" id="PGFG01000001">
    <property type="protein sequence ID" value="PJJ76444.1"/>
    <property type="molecule type" value="Genomic_DNA"/>
</dbReference>
<evidence type="ECO:0008006" key="4">
    <source>
        <dbReference type="Google" id="ProtNLM"/>
    </source>
</evidence>
<feature type="transmembrane region" description="Helical" evidence="1">
    <location>
        <begin position="704"/>
        <end position="727"/>
    </location>
</feature>
<protein>
    <recommendedName>
        <fullName evidence="4">Membrane protein YfhO</fullName>
    </recommendedName>
</protein>
<proteinExistence type="predicted"/>
<dbReference type="AlphaFoldDB" id="A0A2M9CX02"/>
<feature type="transmembrane region" description="Helical" evidence="1">
    <location>
        <begin position="368"/>
        <end position="386"/>
    </location>
</feature>
<sequence>MNKRFAGWLPYAFLLIIGACMYGPVITGLFFLKNDAAVAYFPVRLQMSQAVHHGIIPFWSPYFNYGYPLHADFTSGFWNPLVWLFISLFHYSFYTLHLEWMGYVWIAGWGMFRLGRLFRFSPLTACTVAIAYMGSGYWLGSAQWMNWLSPVAWLPHLIVQVILLFTTKRITHALWLAIVLWCYLSNSHPDQIIWLVYFGIISVIGVGIFYFKKWQDDFLNHRKILCLIKLLLVTSVCAGLLLAGMILSIYTAIPYMYRSIALSAAQMGHPFSVSCWISFLFPLVTTSPDTYWNQTDIVLRNAYIGSLLFICAIGFFLHMRQSPGARFWFMQGICFLILSAGWLQHVSIAHNGNGWMHLPLLAYVRLESAWRLGAVLAFCISGGYFLHLLEQNISYQKIFLRLSVVLFAIYLIVAIVCFSSVTHLLSGIRDLWHGFDRIDLKQWMEDIDLKDKFFIESITGVFITGILLIVLRKTKSSKKWVQTICTLIMLDIFIHVQWMMPYTVVGKSSVKQVEQIIKAFPDDYPTPPLIPVQQYDTFPASISRMIGSKSYYDKRIGSPDHPDFYPNLLTHVQLFYHSGYASCANRTPYVYVSEKIYPVADLSKACRELDSSAIFLSEFIGKFSLPNFSHSPALLMVDTCLPGLMRLSVSNSSDVMLLCKQNDYPYWKAYDNRKNVPVYRANISFMAVYLPAGNHTVEFRYDPFIIRVGFWLMWCTMILSAGMIVWLRRKVSTH</sequence>
<dbReference type="PANTHER" id="PTHR38454:SF1">
    <property type="entry name" value="INTEGRAL MEMBRANE PROTEIN"/>
    <property type="match status" value="1"/>
</dbReference>
<feature type="transmembrane region" description="Helical" evidence="1">
    <location>
        <begin position="453"/>
        <end position="471"/>
    </location>
</feature>
<feature type="transmembrane region" description="Helical" evidence="1">
    <location>
        <begin position="77"/>
        <end position="96"/>
    </location>
</feature>
<evidence type="ECO:0000256" key="1">
    <source>
        <dbReference type="SAM" id="Phobius"/>
    </source>
</evidence>
<dbReference type="PROSITE" id="PS51257">
    <property type="entry name" value="PROKAR_LIPOPROTEIN"/>
    <property type="match status" value="1"/>
</dbReference>
<name>A0A2M9CX02_9BACT</name>
<organism evidence="2 3">
    <name type="scientific">Thermoflavifilum aggregans</name>
    <dbReference type="NCBI Taxonomy" id="454188"/>
    <lineage>
        <taxon>Bacteria</taxon>
        <taxon>Pseudomonadati</taxon>
        <taxon>Bacteroidota</taxon>
        <taxon>Chitinophagia</taxon>
        <taxon>Chitinophagales</taxon>
        <taxon>Chitinophagaceae</taxon>
        <taxon>Thermoflavifilum</taxon>
    </lineage>
</organism>
<feature type="transmembrane region" description="Helical" evidence="1">
    <location>
        <begin position="297"/>
        <end position="317"/>
    </location>
</feature>
<keyword evidence="1" id="KW-0812">Transmembrane</keyword>
<keyword evidence="3" id="KW-1185">Reference proteome</keyword>
<feature type="transmembrane region" description="Helical" evidence="1">
    <location>
        <begin position="117"/>
        <end position="138"/>
    </location>
</feature>
<dbReference type="Proteomes" id="UP000230000">
    <property type="component" value="Unassembled WGS sequence"/>
</dbReference>
<reference evidence="2 3" key="1">
    <citation type="submission" date="2017-11" db="EMBL/GenBank/DDBJ databases">
        <title>Genomic Encyclopedia of Archaeal and Bacterial Type Strains, Phase II (KMG-II): From Individual Species to Whole Genera.</title>
        <authorList>
            <person name="Goeker M."/>
        </authorList>
    </citation>
    <scope>NUCLEOTIDE SEQUENCE [LARGE SCALE GENOMIC DNA]</scope>
    <source>
        <strain evidence="2 3">DSM 27268</strain>
    </source>
</reference>